<dbReference type="InterPro" id="IPR029753">
    <property type="entry name" value="D-isomer_DH_CS"/>
</dbReference>
<dbReference type="FunFam" id="3.30.70.260:FF:000008">
    <property type="entry name" value="D-3-phosphoglycerate dehydrogenase, chloroplastic"/>
    <property type="match status" value="1"/>
</dbReference>
<dbReference type="GO" id="GO:0006564">
    <property type="term" value="P:L-serine biosynthetic process"/>
    <property type="evidence" value="ECO:0007669"/>
    <property type="project" value="UniProtKB-KW"/>
</dbReference>
<comment type="catalytic activity">
    <reaction evidence="5 6">
        <text>(2R)-3-phosphoglycerate + NAD(+) = 3-phosphooxypyruvate + NADH + H(+)</text>
        <dbReference type="Rhea" id="RHEA:12641"/>
        <dbReference type="ChEBI" id="CHEBI:15378"/>
        <dbReference type="ChEBI" id="CHEBI:18110"/>
        <dbReference type="ChEBI" id="CHEBI:57540"/>
        <dbReference type="ChEBI" id="CHEBI:57945"/>
        <dbReference type="ChEBI" id="CHEBI:58272"/>
        <dbReference type="EC" id="1.1.1.95"/>
    </reaction>
</comment>
<sequence length="597" mass="63827">MAVTYSWNFLSHASTSTPSNVRCKISLPSFSPHLFRYDKRHAKRFAIAVTMVDTRPTVLVSEKLEEAGLELLRRFSNVDCSYNLSPEELCTKISLCDALIVRSGTKVTREVFERSGGRLKVVGRAGVGIDNVDLSAATEHGCLVVNAPTANTLAAAEHGIALLTVMARNIAQADASVKSGKWQRSKYVGVSLVGKTLAIIGFGKVGSEVARRAKGLCMHVIAYDPYAPAERAHAIGVELLTFDEAISTADFISLHLPLTPATSKMFNDETFSNMKRGVRIVSVACGGVIDEDALVRALDSGIVAQAALDVFIEEPPRRDSKLVLHEKVIATPHLGASTLEAQEGAAIEIAEAVIEALKGELASSAVNAPMVPVEVLSELAPYVGLAEKLGKLAVQLVAGGSGISSVKVTYTSARTSSDLDTRLLRAMITNGLLEPISSVFVNLVNADFTAKQRGLRITEEHVLVDGSPENPLEFIQVQIANVESKFASAICDSGEIKVEGKVKDGRPHFTKVGSFSVGVSLEGSIILCRQVDQPGIIGDVGSILGEENVNVNFMSVGRIVARKQAIMTIGVDEEPSKEALKKIGEVPAIEEFAFLRL</sequence>
<dbReference type="AlphaFoldDB" id="A0AAV8U0X5"/>
<evidence type="ECO:0000313" key="8">
    <source>
        <dbReference type="EMBL" id="KAJ8772843.1"/>
    </source>
</evidence>
<gene>
    <name evidence="8" type="ORF">K2173_028020</name>
</gene>
<evidence type="ECO:0000256" key="6">
    <source>
        <dbReference type="RuleBase" id="RU363003"/>
    </source>
</evidence>
<dbReference type="Gene3D" id="3.30.70.260">
    <property type="match status" value="1"/>
</dbReference>
<dbReference type="Pfam" id="PF02826">
    <property type="entry name" value="2-Hacid_dh_C"/>
    <property type="match status" value="1"/>
</dbReference>
<keyword evidence="6" id="KW-0028">Amino-acid biosynthesis</keyword>
<dbReference type="InterPro" id="IPR045626">
    <property type="entry name" value="PGDH_ASB_dom"/>
</dbReference>
<dbReference type="GO" id="GO:0004617">
    <property type="term" value="F:phosphoglycerate dehydrogenase activity"/>
    <property type="evidence" value="ECO:0007669"/>
    <property type="project" value="UniProtKB-EC"/>
</dbReference>
<protein>
    <recommendedName>
        <fullName evidence="6">D-3-phosphoglycerate dehydrogenase</fullName>
        <ecNumber evidence="6">1.1.1.95</ecNumber>
    </recommendedName>
</protein>
<comment type="similarity">
    <text evidence="2 6">Belongs to the D-isomer specific 2-hydroxyacid dehydrogenase family.</text>
</comment>
<dbReference type="CDD" id="cd12173">
    <property type="entry name" value="PGDH_4"/>
    <property type="match status" value="1"/>
</dbReference>
<dbReference type="FunFam" id="3.40.50.720:FF:000021">
    <property type="entry name" value="D-3-phosphoglycerate dehydrogenase"/>
    <property type="match status" value="1"/>
</dbReference>
<dbReference type="SUPFAM" id="SSF51735">
    <property type="entry name" value="NAD(P)-binding Rossmann-fold domains"/>
    <property type="match status" value="1"/>
</dbReference>
<dbReference type="GO" id="GO:0051287">
    <property type="term" value="F:NAD binding"/>
    <property type="evidence" value="ECO:0007669"/>
    <property type="project" value="UniProtKB-UniRule"/>
</dbReference>
<dbReference type="Pfam" id="PF00389">
    <property type="entry name" value="2-Hacid_dh"/>
    <property type="match status" value="1"/>
</dbReference>
<dbReference type="PROSITE" id="PS00670">
    <property type="entry name" value="D_2_HYDROXYACID_DH_2"/>
    <property type="match status" value="1"/>
</dbReference>
<dbReference type="PROSITE" id="PS00065">
    <property type="entry name" value="D_2_HYDROXYACID_DH_1"/>
    <property type="match status" value="1"/>
</dbReference>
<evidence type="ECO:0000256" key="1">
    <source>
        <dbReference type="ARBA" id="ARBA00005216"/>
    </source>
</evidence>
<dbReference type="Proteomes" id="UP001159364">
    <property type="component" value="Linkage Group LG02"/>
</dbReference>
<name>A0AAV8U0X5_9ROSI</name>
<dbReference type="InterPro" id="IPR036291">
    <property type="entry name" value="NAD(P)-bd_dom_sf"/>
</dbReference>
<evidence type="ECO:0000259" key="7">
    <source>
        <dbReference type="PROSITE" id="PS51671"/>
    </source>
</evidence>
<dbReference type="SUPFAM" id="SSF52283">
    <property type="entry name" value="Formate/glycerate dehydrogenase catalytic domain-like"/>
    <property type="match status" value="1"/>
</dbReference>
<evidence type="ECO:0000256" key="2">
    <source>
        <dbReference type="ARBA" id="ARBA00005854"/>
    </source>
</evidence>
<dbReference type="EMBL" id="JAIWQS010000002">
    <property type="protein sequence ID" value="KAJ8772843.1"/>
    <property type="molecule type" value="Genomic_DNA"/>
</dbReference>
<dbReference type="PANTHER" id="PTHR42938">
    <property type="entry name" value="FORMATE DEHYDROGENASE 1"/>
    <property type="match status" value="1"/>
</dbReference>
<comment type="pathway">
    <text evidence="1 6">Amino-acid biosynthesis; L-serine biosynthesis; L-serine from 3-phospho-D-glycerate: step 1/3.</text>
</comment>
<dbReference type="Gene3D" id="3.30.1330.90">
    <property type="entry name" value="D-3-phosphoglycerate dehydrogenase, domain 3"/>
    <property type="match status" value="1"/>
</dbReference>
<dbReference type="Pfam" id="PF01842">
    <property type="entry name" value="ACT"/>
    <property type="match status" value="1"/>
</dbReference>
<dbReference type="EC" id="1.1.1.95" evidence="6"/>
<dbReference type="Gene3D" id="3.40.50.720">
    <property type="entry name" value="NAD(P)-binding Rossmann-like Domain"/>
    <property type="match status" value="2"/>
</dbReference>
<dbReference type="Pfam" id="PF19304">
    <property type="entry name" value="PGDH_inter"/>
    <property type="match status" value="1"/>
</dbReference>
<evidence type="ECO:0000256" key="3">
    <source>
        <dbReference type="ARBA" id="ARBA00023002"/>
    </source>
</evidence>
<organism evidence="8 9">
    <name type="scientific">Erythroxylum novogranatense</name>
    <dbReference type="NCBI Taxonomy" id="1862640"/>
    <lineage>
        <taxon>Eukaryota</taxon>
        <taxon>Viridiplantae</taxon>
        <taxon>Streptophyta</taxon>
        <taxon>Embryophyta</taxon>
        <taxon>Tracheophyta</taxon>
        <taxon>Spermatophyta</taxon>
        <taxon>Magnoliopsida</taxon>
        <taxon>eudicotyledons</taxon>
        <taxon>Gunneridae</taxon>
        <taxon>Pentapetalae</taxon>
        <taxon>rosids</taxon>
        <taxon>fabids</taxon>
        <taxon>Malpighiales</taxon>
        <taxon>Erythroxylaceae</taxon>
        <taxon>Erythroxylum</taxon>
    </lineage>
</organism>
<dbReference type="InterPro" id="IPR045865">
    <property type="entry name" value="ACT-like_dom_sf"/>
</dbReference>
<dbReference type="NCBIfam" id="TIGR01327">
    <property type="entry name" value="PGDH"/>
    <property type="match status" value="1"/>
</dbReference>
<keyword evidence="6" id="KW-0718">Serine biosynthesis</keyword>
<dbReference type="InterPro" id="IPR006236">
    <property type="entry name" value="PGDH"/>
</dbReference>
<dbReference type="CDD" id="cd04902">
    <property type="entry name" value="ACT_3PGDH-xct"/>
    <property type="match status" value="1"/>
</dbReference>
<dbReference type="PROSITE" id="PS51671">
    <property type="entry name" value="ACT"/>
    <property type="match status" value="1"/>
</dbReference>
<dbReference type="InterPro" id="IPR006139">
    <property type="entry name" value="D-isomer_2_OHA_DH_cat_dom"/>
</dbReference>
<dbReference type="InterPro" id="IPR029752">
    <property type="entry name" value="D-isomer_DH_CS1"/>
</dbReference>
<reference evidence="8 9" key="1">
    <citation type="submission" date="2021-09" db="EMBL/GenBank/DDBJ databases">
        <title>Genomic insights and catalytic innovation underlie evolution of tropane alkaloids biosynthesis.</title>
        <authorList>
            <person name="Wang Y.-J."/>
            <person name="Tian T."/>
            <person name="Huang J.-P."/>
            <person name="Huang S.-X."/>
        </authorList>
    </citation>
    <scope>NUCLEOTIDE SEQUENCE [LARGE SCALE GENOMIC DNA]</scope>
    <source>
        <strain evidence="8">KIB-2018</strain>
        <tissue evidence="8">Leaf</tissue>
    </source>
</reference>
<accession>A0AAV8U0X5</accession>
<evidence type="ECO:0000256" key="5">
    <source>
        <dbReference type="ARBA" id="ARBA00048731"/>
    </source>
</evidence>
<proteinExistence type="inferred from homology"/>
<dbReference type="FunFam" id="3.30.1330.90:FF:000003">
    <property type="entry name" value="D-3-phosphoglycerate dehydrogenase"/>
    <property type="match status" value="1"/>
</dbReference>
<evidence type="ECO:0000256" key="4">
    <source>
        <dbReference type="ARBA" id="ARBA00023027"/>
    </source>
</evidence>
<comment type="caution">
    <text evidence="8">The sequence shown here is derived from an EMBL/GenBank/DDBJ whole genome shotgun (WGS) entry which is preliminary data.</text>
</comment>
<keyword evidence="4 6" id="KW-0520">NAD</keyword>
<dbReference type="SUPFAM" id="SSF143548">
    <property type="entry name" value="Serine metabolism enzymes domain"/>
    <property type="match status" value="1"/>
</dbReference>
<keyword evidence="3 6" id="KW-0560">Oxidoreductase</keyword>
<evidence type="ECO:0000313" key="9">
    <source>
        <dbReference type="Proteomes" id="UP001159364"/>
    </source>
</evidence>
<dbReference type="InterPro" id="IPR029009">
    <property type="entry name" value="ASB_dom_sf"/>
</dbReference>
<dbReference type="InterPro" id="IPR006140">
    <property type="entry name" value="D-isomer_DH_NAD-bd"/>
</dbReference>
<keyword evidence="9" id="KW-1185">Reference proteome</keyword>
<dbReference type="PANTHER" id="PTHR42938:SF6">
    <property type="entry name" value="D-3-PHOSPHOGLYCERATE DEHYDROGENASE"/>
    <property type="match status" value="1"/>
</dbReference>
<dbReference type="SUPFAM" id="SSF55021">
    <property type="entry name" value="ACT-like"/>
    <property type="match status" value="1"/>
</dbReference>
<dbReference type="GO" id="GO:0009570">
    <property type="term" value="C:chloroplast stroma"/>
    <property type="evidence" value="ECO:0007669"/>
    <property type="project" value="TreeGrafter"/>
</dbReference>
<dbReference type="InterPro" id="IPR002912">
    <property type="entry name" value="ACT_dom"/>
</dbReference>
<feature type="domain" description="ACT" evidence="7">
    <location>
        <begin position="525"/>
        <end position="597"/>
    </location>
</feature>